<reference evidence="4" key="1">
    <citation type="submission" date="2024-06" db="EMBL/GenBank/DDBJ databases">
        <title>Multiomics insights into the TNT degradation mechanism by Pantoea sp. BJ2 isolated from an ammunition destruction site.</title>
        <authorList>
            <person name="Luo J."/>
        </authorList>
    </citation>
    <scope>NUCLEOTIDE SEQUENCE</scope>
    <source>
        <strain evidence="4">BJ2</strain>
    </source>
</reference>
<comment type="similarity">
    <text evidence="1">Belongs to the HAM1 NTPase family.</text>
</comment>
<sequence>MKLHFLSNNPNKIKEINDILGDRVEVVSANIKIEEIQSKNTQDLVRDKLLKAFKQIGRPVFVEHTGLYLKSLKELPGGLTQIFWDDLEAEGFISLLNSHQDKAAIAKTVIGYCDGKKIHFFEGEVEGTISDSPLGNRDFQWDCIFIPNGYQESFAEMGDKKNEISMRKLALDKLSAHLLEEK</sequence>
<keyword evidence="3" id="KW-0546">Nucleotide metabolism</keyword>
<gene>
    <name evidence="4" type="ORF">AAF463_16735</name>
</gene>
<dbReference type="RefSeq" id="WP_350261157.1">
    <property type="nucleotide sequence ID" value="NZ_CP158292.1"/>
</dbReference>
<dbReference type="PANTHER" id="PTHR11067">
    <property type="entry name" value="INOSINE TRIPHOSPHATE PYROPHOSPHATASE/HAM1 PROTEIN"/>
    <property type="match status" value="1"/>
</dbReference>
<name>A0AAU7TUI0_9GAMM</name>
<dbReference type="CDD" id="cd00515">
    <property type="entry name" value="HAM1"/>
    <property type="match status" value="1"/>
</dbReference>
<evidence type="ECO:0000256" key="1">
    <source>
        <dbReference type="ARBA" id="ARBA00008023"/>
    </source>
</evidence>
<evidence type="ECO:0000256" key="3">
    <source>
        <dbReference type="ARBA" id="ARBA00023080"/>
    </source>
</evidence>
<dbReference type="PANTHER" id="PTHR11067:SF9">
    <property type="entry name" value="INOSINE TRIPHOSPHATE PYROPHOSPHATASE"/>
    <property type="match status" value="1"/>
</dbReference>
<evidence type="ECO:0000256" key="2">
    <source>
        <dbReference type="ARBA" id="ARBA00022801"/>
    </source>
</evidence>
<proteinExistence type="inferred from homology"/>
<dbReference type="InterPro" id="IPR029001">
    <property type="entry name" value="ITPase-like_fam"/>
</dbReference>
<dbReference type="GO" id="GO:0009143">
    <property type="term" value="P:nucleoside triphosphate catabolic process"/>
    <property type="evidence" value="ECO:0007669"/>
    <property type="project" value="InterPro"/>
</dbReference>
<dbReference type="SUPFAM" id="SSF52972">
    <property type="entry name" value="ITPase-like"/>
    <property type="match status" value="1"/>
</dbReference>
<dbReference type="GO" id="GO:0009117">
    <property type="term" value="P:nucleotide metabolic process"/>
    <property type="evidence" value="ECO:0007669"/>
    <property type="project" value="UniProtKB-KW"/>
</dbReference>
<dbReference type="GO" id="GO:0047429">
    <property type="term" value="F:nucleoside triphosphate diphosphatase activity"/>
    <property type="evidence" value="ECO:0007669"/>
    <property type="project" value="InterPro"/>
</dbReference>
<dbReference type="InterPro" id="IPR002637">
    <property type="entry name" value="RdgB/HAM1"/>
</dbReference>
<organism evidence="4">
    <name type="scientific">Pantoea sp. BJ2</name>
    <dbReference type="NCBI Taxonomy" id="3141322"/>
    <lineage>
        <taxon>Bacteria</taxon>
        <taxon>Pseudomonadati</taxon>
        <taxon>Pseudomonadota</taxon>
        <taxon>Gammaproteobacteria</taxon>
        <taxon>Enterobacterales</taxon>
        <taxon>Erwiniaceae</taxon>
        <taxon>Pantoea</taxon>
    </lineage>
</organism>
<keyword evidence="2" id="KW-0378">Hydrolase</keyword>
<dbReference type="Gene3D" id="3.90.950.10">
    <property type="match status" value="1"/>
</dbReference>
<dbReference type="EMBL" id="CP158292">
    <property type="protein sequence ID" value="XBV44225.1"/>
    <property type="molecule type" value="Genomic_DNA"/>
</dbReference>
<dbReference type="GO" id="GO:0005737">
    <property type="term" value="C:cytoplasm"/>
    <property type="evidence" value="ECO:0007669"/>
    <property type="project" value="TreeGrafter"/>
</dbReference>
<dbReference type="Pfam" id="PF01725">
    <property type="entry name" value="Ham1p_like"/>
    <property type="match status" value="1"/>
</dbReference>
<accession>A0AAU7TUI0</accession>
<dbReference type="AlphaFoldDB" id="A0AAU7TUI0"/>
<evidence type="ECO:0000313" key="4">
    <source>
        <dbReference type="EMBL" id="XBV44225.1"/>
    </source>
</evidence>
<protein>
    <submittedName>
        <fullName evidence="4">Non-canonical purine NTP pyrophosphatase</fullName>
    </submittedName>
</protein>